<evidence type="ECO:0008006" key="5">
    <source>
        <dbReference type="Google" id="ProtNLM"/>
    </source>
</evidence>
<reference evidence="3 4" key="1">
    <citation type="submission" date="2015-12" db="EMBL/GenBank/DDBJ databases">
        <title>Serinicoccus chungangenesis strain CD08_5 genome sequencing and assembly.</title>
        <authorList>
            <person name="Chander A.M."/>
            <person name="Kaur G."/>
            <person name="Nair G.R."/>
            <person name="Dhawan D.K."/>
            <person name="Kochhar R.K."/>
            <person name="Mayilraj S."/>
            <person name="Bhadada S.K."/>
        </authorList>
    </citation>
    <scope>NUCLEOTIDE SEQUENCE [LARGE SCALE GENOMIC DNA]</scope>
    <source>
        <strain evidence="3 4">CD08_5</strain>
    </source>
</reference>
<keyword evidence="4" id="KW-1185">Reference proteome</keyword>
<dbReference type="OrthoDB" id="9798732at2"/>
<dbReference type="PANTHER" id="PTHR33677">
    <property type="entry name" value="TRANSCRIPTIONAL REPRESSOR FRMR-RELATED"/>
    <property type="match status" value="1"/>
</dbReference>
<dbReference type="Pfam" id="PF02583">
    <property type="entry name" value="Trns_repr_metal"/>
    <property type="match status" value="1"/>
</dbReference>
<comment type="similarity">
    <text evidence="1">Belongs to the CsoR family.</text>
</comment>
<dbReference type="PANTHER" id="PTHR33677:SF3">
    <property type="entry name" value="COPPER-SENSING TRANSCRIPTIONAL REPRESSOR RICR"/>
    <property type="match status" value="1"/>
</dbReference>
<dbReference type="InterPro" id="IPR038390">
    <property type="entry name" value="Metal_Tscrpt_repr_sf"/>
</dbReference>
<dbReference type="AlphaFoldDB" id="A0A0W8IJL8"/>
<dbReference type="Gene3D" id="1.20.58.1000">
    <property type="entry name" value="Metal-sensitive repressor, helix protomer"/>
    <property type="match status" value="1"/>
</dbReference>
<evidence type="ECO:0000313" key="4">
    <source>
        <dbReference type="Proteomes" id="UP000054837"/>
    </source>
</evidence>
<sequence>MTTGARSSPVALQVRLHRIEGQVRGISGMVADEKDCIDILTQVAATTRALQAVALLLLDEHLHQCLRQSDPTGRPQEDRVEQASRAIARLVRS</sequence>
<organism evidence="3 4">
    <name type="scientific">Serinicoccus chungangensis</name>
    <dbReference type="NCBI Taxonomy" id="767452"/>
    <lineage>
        <taxon>Bacteria</taxon>
        <taxon>Bacillati</taxon>
        <taxon>Actinomycetota</taxon>
        <taxon>Actinomycetes</taxon>
        <taxon>Micrococcales</taxon>
        <taxon>Ornithinimicrobiaceae</taxon>
        <taxon>Serinicoccus</taxon>
    </lineage>
</organism>
<dbReference type="CDD" id="cd10148">
    <property type="entry name" value="CsoR-like_DUF156"/>
    <property type="match status" value="1"/>
</dbReference>
<evidence type="ECO:0000256" key="2">
    <source>
        <dbReference type="ARBA" id="ARBA00023008"/>
    </source>
</evidence>
<evidence type="ECO:0000256" key="1">
    <source>
        <dbReference type="ARBA" id="ARBA00005428"/>
    </source>
</evidence>
<dbReference type="STRING" id="767452.AVL62_15790"/>
<protein>
    <recommendedName>
        <fullName evidence="5">Transcriptional regulator</fullName>
    </recommendedName>
</protein>
<name>A0A0W8IJL8_9MICO</name>
<dbReference type="GO" id="GO:0045892">
    <property type="term" value="P:negative regulation of DNA-templated transcription"/>
    <property type="evidence" value="ECO:0007669"/>
    <property type="project" value="UniProtKB-ARBA"/>
</dbReference>
<evidence type="ECO:0000313" key="3">
    <source>
        <dbReference type="EMBL" id="KUG60003.1"/>
    </source>
</evidence>
<dbReference type="EMBL" id="LQBL01000001">
    <property type="protein sequence ID" value="KUG60003.1"/>
    <property type="molecule type" value="Genomic_DNA"/>
</dbReference>
<dbReference type="GO" id="GO:0046872">
    <property type="term" value="F:metal ion binding"/>
    <property type="evidence" value="ECO:0007669"/>
    <property type="project" value="InterPro"/>
</dbReference>
<gene>
    <name evidence="3" type="ORF">AVL62_15790</name>
</gene>
<proteinExistence type="inferred from homology"/>
<accession>A0A0W8IJL8</accession>
<keyword evidence="2" id="KW-0186">Copper</keyword>
<dbReference type="InterPro" id="IPR003735">
    <property type="entry name" value="Metal_Tscrpt_repr"/>
</dbReference>
<dbReference type="Proteomes" id="UP000054837">
    <property type="component" value="Unassembled WGS sequence"/>
</dbReference>
<dbReference type="RefSeq" id="WP_058889678.1">
    <property type="nucleotide sequence ID" value="NZ_LQBL01000001.1"/>
</dbReference>
<comment type="caution">
    <text evidence="3">The sequence shown here is derived from an EMBL/GenBank/DDBJ whole genome shotgun (WGS) entry which is preliminary data.</text>
</comment>
<dbReference type="GO" id="GO:0003677">
    <property type="term" value="F:DNA binding"/>
    <property type="evidence" value="ECO:0007669"/>
    <property type="project" value="InterPro"/>
</dbReference>